<proteinExistence type="inferred from homology"/>
<dbReference type="HAMAP" id="MF_00156">
    <property type="entry name" value="PanB"/>
    <property type="match status" value="1"/>
</dbReference>
<dbReference type="InterPro" id="IPR040442">
    <property type="entry name" value="Pyrv_kinase-like_dom_sf"/>
</dbReference>
<dbReference type="GO" id="GO:0005737">
    <property type="term" value="C:cytoplasm"/>
    <property type="evidence" value="ECO:0007669"/>
    <property type="project" value="UniProtKB-SubCell"/>
</dbReference>
<evidence type="ECO:0000256" key="5">
    <source>
        <dbReference type="HAMAP-Rule" id="MF_00156"/>
    </source>
</evidence>
<feature type="binding site" evidence="5">
    <location>
        <begin position="65"/>
        <end position="66"/>
    </location>
    <ligand>
        <name>3-methyl-2-oxobutanoate</name>
        <dbReference type="ChEBI" id="CHEBI:11851"/>
    </ligand>
</feature>
<evidence type="ECO:0000256" key="1">
    <source>
        <dbReference type="ARBA" id="ARBA00008676"/>
    </source>
</evidence>
<evidence type="ECO:0000256" key="3">
    <source>
        <dbReference type="ARBA" id="ARBA00022655"/>
    </source>
</evidence>
<evidence type="ECO:0000313" key="9">
    <source>
        <dbReference type="Proteomes" id="UP000199628"/>
    </source>
</evidence>
<keyword evidence="5" id="KW-0963">Cytoplasm</keyword>
<evidence type="ECO:0000256" key="4">
    <source>
        <dbReference type="ARBA" id="ARBA00022679"/>
    </source>
</evidence>
<comment type="similarity">
    <text evidence="1 5">Belongs to the PanB family.</text>
</comment>
<reference evidence="9" key="1">
    <citation type="submission" date="2016-10" db="EMBL/GenBank/DDBJ databases">
        <authorList>
            <person name="Varghese N."/>
            <person name="Submissions S."/>
        </authorList>
    </citation>
    <scope>NUCLEOTIDE SEQUENCE [LARGE SCALE GENOMIC DNA]</scope>
    <source>
        <strain evidence="9">CGMCC 1.9108</strain>
    </source>
</reference>
<name>A0A1G7EDI6_9RHOB</name>
<evidence type="ECO:0000313" key="8">
    <source>
        <dbReference type="EMBL" id="SDE61723.1"/>
    </source>
</evidence>
<dbReference type="STRING" id="639004.SAMN04488239_12512"/>
<dbReference type="Proteomes" id="UP000199628">
    <property type="component" value="Unassembled WGS sequence"/>
</dbReference>
<dbReference type="InterPro" id="IPR015813">
    <property type="entry name" value="Pyrv/PenolPyrv_kinase-like_dom"/>
</dbReference>
<keyword evidence="8" id="KW-0489">Methyltransferase</keyword>
<evidence type="ECO:0000256" key="7">
    <source>
        <dbReference type="PIRSR" id="PIRSR000388-3"/>
    </source>
</evidence>
<dbReference type="PANTHER" id="PTHR20881">
    <property type="entry name" value="3-METHYL-2-OXOBUTANOATE HYDROXYMETHYLTRANSFERASE"/>
    <property type="match status" value="1"/>
</dbReference>
<evidence type="ECO:0000256" key="6">
    <source>
        <dbReference type="PIRSR" id="PIRSR000388-1"/>
    </source>
</evidence>
<feature type="binding site" evidence="5 7">
    <location>
        <position position="65"/>
    </location>
    <ligand>
        <name>Mg(2+)</name>
        <dbReference type="ChEBI" id="CHEBI:18420"/>
    </ligand>
</feature>
<sequence length="303" mass="32412">MSGACKGDEVITSKDKGTVMPTKLTIPDLAAKKAAGERLALLAVGEVLTARWAERAGIDIVGVGDSIGMTLYGHENTLSMSMDQMINHTRAVRTGAPNTMCVVSMPYGSYATREMAVINALRLMKESGCDAVKMQGGREKFDIIKAIADAGVPVMSQVGLVPHMVHKFGGFKMQGRTAEAAMEIVDNARAIEEAGAVGIEVEAMPYEVGKAVDESVSIFTAAIGAGSACTAQILNGYDVLGAFDTFKPKFAKRYANMSEIAVKAFAEFREDVVSGSFPDADHSYQMKPEEAQRLADMLREEKP</sequence>
<keyword evidence="5 7" id="KW-0460">Magnesium</keyword>
<dbReference type="UniPathway" id="UPA00028">
    <property type="reaction ID" value="UER00003"/>
</dbReference>
<comment type="cofactor">
    <cofactor evidence="5 7">
        <name>Mg(2+)</name>
        <dbReference type="ChEBI" id="CHEBI:18420"/>
    </cofactor>
    <text evidence="5 7">Binds 1 Mg(2+) ion per subunit.</text>
</comment>
<dbReference type="CDD" id="cd06557">
    <property type="entry name" value="KPHMT-like"/>
    <property type="match status" value="1"/>
</dbReference>
<evidence type="ECO:0000256" key="2">
    <source>
        <dbReference type="ARBA" id="ARBA00011424"/>
    </source>
</evidence>
<dbReference type="GO" id="GO:0032259">
    <property type="term" value="P:methylation"/>
    <property type="evidence" value="ECO:0007669"/>
    <property type="project" value="UniProtKB-KW"/>
</dbReference>
<dbReference type="InterPro" id="IPR003700">
    <property type="entry name" value="Pantoate_hydroxy_MeTrfase"/>
</dbReference>
<feature type="binding site" evidence="5">
    <location>
        <position position="133"/>
    </location>
    <ligand>
        <name>3-methyl-2-oxobutanoate</name>
        <dbReference type="ChEBI" id="CHEBI:11851"/>
    </ligand>
</feature>
<keyword evidence="5 7" id="KW-0479">Metal-binding</keyword>
<dbReference type="SUPFAM" id="SSF51621">
    <property type="entry name" value="Phosphoenolpyruvate/pyruvate domain"/>
    <property type="match status" value="1"/>
</dbReference>
<comment type="caution">
    <text evidence="5">Lacks conserved residue(s) required for the propagation of feature annotation.</text>
</comment>
<comment type="subunit">
    <text evidence="2 5">Homodecamer; pentamer of dimers.</text>
</comment>
<dbReference type="NCBIfam" id="NF001452">
    <property type="entry name" value="PRK00311.1"/>
    <property type="match status" value="1"/>
</dbReference>
<keyword evidence="9" id="KW-1185">Reference proteome</keyword>
<dbReference type="PIRSF" id="PIRSF000388">
    <property type="entry name" value="Pantoate_hydroxy_MeTrfase"/>
    <property type="match status" value="1"/>
</dbReference>
<gene>
    <name evidence="5" type="primary">panB</name>
    <name evidence="8" type="ORF">SAMN04488239_12512</name>
</gene>
<dbReference type="GO" id="GO:0008168">
    <property type="term" value="F:methyltransferase activity"/>
    <property type="evidence" value="ECO:0007669"/>
    <property type="project" value="UniProtKB-KW"/>
</dbReference>
<keyword evidence="4 5" id="KW-0808">Transferase</keyword>
<feature type="active site" description="Proton acceptor" evidence="5 6">
    <location>
        <position position="202"/>
    </location>
</feature>
<comment type="function">
    <text evidence="5">Catalyzes the reversible reaction in which hydroxymethyl group from 5,10-methylenetetrahydrofolate is transferred onto alpha-ketoisovalerate to form ketopantoate.</text>
</comment>
<dbReference type="PANTHER" id="PTHR20881:SF0">
    <property type="entry name" value="3-METHYL-2-OXOBUTANOATE HYDROXYMETHYLTRANSFERASE"/>
    <property type="match status" value="1"/>
</dbReference>
<comment type="subcellular location">
    <subcellularLocation>
        <location evidence="5">Cytoplasm</location>
    </subcellularLocation>
</comment>
<protein>
    <recommendedName>
        <fullName evidence="5">3-methyl-2-oxobutanoate hydroxymethyltransferase</fullName>
        <ecNumber evidence="5">2.1.2.11</ecNumber>
    </recommendedName>
    <alternativeName>
        <fullName evidence="5">Ketopantoate hydroxymethyltransferase</fullName>
        <shortName evidence="5">KPHMT</shortName>
    </alternativeName>
</protein>
<dbReference type="AlphaFoldDB" id="A0A1G7EDI6"/>
<dbReference type="Pfam" id="PF02548">
    <property type="entry name" value="Pantoate_transf"/>
    <property type="match status" value="1"/>
</dbReference>
<comment type="catalytic activity">
    <reaction evidence="5">
        <text>(6R)-5,10-methylene-5,6,7,8-tetrahydrofolate + 3-methyl-2-oxobutanoate + H2O = 2-dehydropantoate + (6S)-5,6,7,8-tetrahydrofolate</text>
        <dbReference type="Rhea" id="RHEA:11824"/>
        <dbReference type="ChEBI" id="CHEBI:11561"/>
        <dbReference type="ChEBI" id="CHEBI:11851"/>
        <dbReference type="ChEBI" id="CHEBI:15377"/>
        <dbReference type="ChEBI" id="CHEBI:15636"/>
        <dbReference type="ChEBI" id="CHEBI:57453"/>
        <dbReference type="EC" id="2.1.2.11"/>
    </reaction>
</comment>
<accession>A0A1G7EDI6</accession>
<comment type="pathway">
    <text evidence="5">Cofactor biosynthesis; (R)-pantothenate biosynthesis; (R)-pantoate from 3-methyl-2-oxobutanoate: step 1/2.</text>
</comment>
<dbReference type="EC" id="2.1.2.11" evidence="5"/>
<dbReference type="Gene3D" id="3.20.20.60">
    <property type="entry name" value="Phosphoenolpyruvate-binding domains"/>
    <property type="match status" value="1"/>
</dbReference>
<organism evidence="8 9">
    <name type="scientific">Ruegeria marina</name>
    <dbReference type="NCBI Taxonomy" id="639004"/>
    <lineage>
        <taxon>Bacteria</taxon>
        <taxon>Pseudomonadati</taxon>
        <taxon>Pseudomonadota</taxon>
        <taxon>Alphaproteobacteria</taxon>
        <taxon>Rhodobacterales</taxon>
        <taxon>Roseobacteraceae</taxon>
        <taxon>Ruegeria</taxon>
    </lineage>
</organism>
<dbReference type="GO" id="GO:0003864">
    <property type="term" value="F:3-methyl-2-oxobutanoate hydroxymethyltransferase activity"/>
    <property type="evidence" value="ECO:0007669"/>
    <property type="project" value="UniProtKB-UniRule"/>
</dbReference>
<dbReference type="EMBL" id="FMZV01000025">
    <property type="protein sequence ID" value="SDE61723.1"/>
    <property type="molecule type" value="Genomic_DNA"/>
</dbReference>
<dbReference type="GO" id="GO:0000287">
    <property type="term" value="F:magnesium ion binding"/>
    <property type="evidence" value="ECO:0007669"/>
    <property type="project" value="TreeGrafter"/>
</dbReference>
<dbReference type="NCBIfam" id="TIGR00222">
    <property type="entry name" value="panB"/>
    <property type="match status" value="1"/>
</dbReference>
<keyword evidence="3 5" id="KW-0566">Pantothenate biosynthesis</keyword>
<dbReference type="GO" id="GO:0015940">
    <property type="term" value="P:pantothenate biosynthetic process"/>
    <property type="evidence" value="ECO:0007669"/>
    <property type="project" value="UniProtKB-UniRule"/>
</dbReference>